<feature type="transmembrane region" description="Helical" evidence="1">
    <location>
        <begin position="610"/>
        <end position="633"/>
    </location>
</feature>
<evidence type="ECO:0000256" key="1">
    <source>
        <dbReference type="SAM" id="Phobius"/>
    </source>
</evidence>
<evidence type="ECO:0000313" key="3">
    <source>
        <dbReference type="EMBL" id="OXM60495.1"/>
    </source>
</evidence>
<feature type="transmembrane region" description="Helical" evidence="1">
    <location>
        <begin position="449"/>
        <end position="471"/>
    </location>
</feature>
<dbReference type="AlphaFoldDB" id="A0A229SN94"/>
<keyword evidence="1" id="KW-0472">Membrane</keyword>
<name>A0A229SN94_9PSEU</name>
<keyword evidence="4" id="KW-1185">Reference proteome</keyword>
<organism evidence="3 4">
    <name type="scientific">Amycolatopsis vastitatis</name>
    <dbReference type="NCBI Taxonomy" id="1905142"/>
    <lineage>
        <taxon>Bacteria</taxon>
        <taxon>Bacillati</taxon>
        <taxon>Actinomycetota</taxon>
        <taxon>Actinomycetes</taxon>
        <taxon>Pseudonocardiales</taxon>
        <taxon>Pseudonocardiaceae</taxon>
        <taxon>Amycolatopsis</taxon>
    </lineage>
</organism>
<comment type="caution">
    <text evidence="3">The sequence shown here is derived from an EMBL/GenBank/DDBJ whole genome shotgun (WGS) entry which is preliminary data.</text>
</comment>
<dbReference type="InterPro" id="IPR027417">
    <property type="entry name" value="P-loop_NTPase"/>
</dbReference>
<feature type="domain" description="NACHT" evidence="2">
    <location>
        <begin position="159"/>
        <end position="284"/>
    </location>
</feature>
<evidence type="ECO:0000259" key="2">
    <source>
        <dbReference type="PROSITE" id="PS50837"/>
    </source>
</evidence>
<dbReference type="EMBL" id="NMUL01000060">
    <property type="protein sequence ID" value="OXM60495.1"/>
    <property type="molecule type" value="Genomic_DNA"/>
</dbReference>
<accession>A0A229SN94</accession>
<dbReference type="Proteomes" id="UP000215199">
    <property type="component" value="Unassembled WGS sequence"/>
</dbReference>
<proteinExistence type="predicted"/>
<dbReference type="RefSeq" id="WP_093953250.1">
    <property type="nucleotide sequence ID" value="NZ_NMUL01000060.1"/>
</dbReference>
<reference evidence="4" key="1">
    <citation type="submission" date="2017-07" db="EMBL/GenBank/DDBJ databases">
        <title>Comparative genome mining reveals phylogenetic distribution patterns of secondary metabolites in Amycolatopsis.</title>
        <authorList>
            <person name="Adamek M."/>
            <person name="Alanjary M."/>
            <person name="Sales-Ortells H."/>
            <person name="Goodfellow M."/>
            <person name="Bull A.T."/>
            <person name="Kalinowski J."/>
            <person name="Ziemert N."/>
        </authorList>
    </citation>
    <scope>NUCLEOTIDE SEQUENCE [LARGE SCALE GENOMIC DNA]</scope>
    <source>
        <strain evidence="4">H5</strain>
    </source>
</reference>
<feature type="transmembrane region" description="Helical" evidence="1">
    <location>
        <begin position="49"/>
        <end position="67"/>
    </location>
</feature>
<feature type="transmembrane region" description="Helical" evidence="1">
    <location>
        <begin position="563"/>
        <end position="589"/>
    </location>
</feature>
<dbReference type="Gene3D" id="3.40.50.300">
    <property type="entry name" value="P-loop containing nucleotide triphosphate hydrolases"/>
    <property type="match status" value="1"/>
</dbReference>
<dbReference type="Pfam" id="PF05729">
    <property type="entry name" value="NACHT"/>
    <property type="match status" value="1"/>
</dbReference>
<feature type="transmembrane region" description="Helical" evidence="1">
    <location>
        <begin position="483"/>
        <end position="504"/>
    </location>
</feature>
<feature type="transmembrane region" description="Helical" evidence="1">
    <location>
        <begin position="12"/>
        <end position="29"/>
    </location>
</feature>
<keyword evidence="1" id="KW-0812">Transmembrane</keyword>
<dbReference type="InterPro" id="IPR007111">
    <property type="entry name" value="NACHT_NTPase"/>
</dbReference>
<evidence type="ECO:0000313" key="4">
    <source>
        <dbReference type="Proteomes" id="UP000215199"/>
    </source>
</evidence>
<sequence>MDNRRDWSPRRLAFSVSGIALAGLLVWLGVELAQGRLGPNDKVTTSVGILTAFAGLAVSAASFTLTLTRGKRSDIERAPGETLDTMADILAMTVGRQWENEERIRRVHDPFPLPVQWSNADDVADHWENVRRSPADNRPISLAGRIDEIVEVFNRVPSGRLVILGRAGAGKTVLMTRFVRRMLVGRGDGNSAPIPVVFSMGTWDPLKRRLRDWLVDELLLHHPALAARHNSGVTIAAALLSDNRVLPLLDGFDEMPLRLRGPALLGLNADLGEAMPVILTSRPDEYRAAVLSADVLTGAAVVEISDLDIDDVAKYLVLATPRGRVAGTAKWNAVLESIYHGVDPGVADIAAVLTTPLMVSLARTCYCETDADPVELLAMAAGMVDEERRAAIEDLLFGSFVPAAYGSSAPPHDTVGRHQRWLCFIARQFAAGEVGEIAWWRLADRLPRLLRSAVVAIVTLVAIMTPVVTFFALPEWLSGARYLWLLCGVVLALIGSFVSGAVVMRGHSVTRPPEPSRIRLRGVRLGRVRRSARWRAALWGVIWLAGGLVFGSGAAAIGLRGGLWAGIAGGLGVGTAGWLILGLVSRLAVPLEPTETISPGHLLTIERRTTLARAALSGLAAASTATAVVLVLIDGFYDLVTISLVNAILLFVINAVDIAAAWFFFFTAWGPWMFSRSWFAIRGELPWSTMSFLEDAHVRGVLRQAGGVYQFRHARLRQHLAQS</sequence>
<dbReference type="PROSITE" id="PS50837">
    <property type="entry name" value="NACHT"/>
    <property type="match status" value="1"/>
</dbReference>
<dbReference type="SUPFAM" id="SSF52540">
    <property type="entry name" value="P-loop containing nucleoside triphosphate hydrolases"/>
    <property type="match status" value="1"/>
</dbReference>
<protein>
    <recommendedName>
        <fullName evidence="2">NACHT domain-containing protein</fullName>
    </recommendedName>
</protein>
<gene>
    <name evidence="3" type="ORF">CF165_42495</name>
</gene>
<feature type="transmembrane region" description="Helical" evidence="1">
    <location>
        <begin position="639"/>
        <end position="666"/>
    </location>
</feature>
<keyword evidence="1" id="KW-1133">Transmembrane helix</keyword>
<dbReference type="OrthoDB" id="419058at2"/>
<feature type="transmembrane region" description="Helical" evidence="1">
    <location>
        <begin position="536"/>
        <end position="557"/>
    </location>
</feature>